<evidence type="ECO:0000256" key="1">
    <source>
        <dbReference type="SAM" id="MobiDB-lite"/>
    </source>
</evidence>
<dbReference type="WBParaSite" id="ACAC_0000520101-mRNA-1">
    <property type="protein sequence ID" value="ACAC_0000520101-mRNA-1"/>
    <property type="gene ID" value="ACAC_0000520101"/>
</dbReference>
<evidence type="ECO:0000313" key="2">
    <source>
        <dbReference type="Proteomes" id="UP000035642"/>
    </source>
</evidence>
<reference evidence="3" key="2">
    <citation type="submission" date="2017-02" db="UniProtKB">
        <authorList>
            <consortium name="WormBaseParasite"/>
        </authorList>
    </citation>
    <scope>IDENTIFICATION</scope>
</reference>
<name>A0A0K0D556_ANGCA</name>
<proteinExistence type="predicted"/>
<accession>A0A0K0D556</accession>
<dbReference type="Proteomes" id="UP000035642">
    <property type="component" value="Unassembled WGS sequence"/>
</dbReference>
<protein>
    <submittedName>
        <fullName evidence="3">Uncharacterized protein</fullName>
    </submittedName>
</protein>
<organism evidence="2 3">
    <name type="scientific">Angiostrongylus cantonensis</name>
    <name type="common">Rat lungworm</name>
    <dbReference type="NCBI Taxonomy" id="6313"/>
    <lineage>
        <taxon>Eukaryota</taxon>
        <taxon>Metazoa</taxon>
        <taxon>Ecdysozoa</taxon>
        <taxon>Nematoda</taxon>
        <taxon>Chromadorea</taxon>
        <taxon>Rhabditida</taxon>
        <taxon>Rhabditina</taxon>
        <taxon>Rhabditomorpha</taxon>
        <taxon>Strongyloidea</taxon>
        <taxon>Metastrongylidae</taxon>
        <taxon>Angiostrongylus</taxon>
    </lineage>
</organism>
<sequence length="107" mass="12338">MRYSEECKQTANTLEQPENENKSKTGRRKKYGTTEHTGASATEMDPHCEITAAVPLLAILVCRSTNELRRSGNHYEHLMMEFKTQELKLGTERNERTAKDDEMKNTF</sequence>
<keyword evidence="2" id="KW-1185">Reference proteome</keyword>
<dbReference type="AlphaFoldDB" id="A0A0K0D556"/>
<feature type="region of interest" description="Disordered" evidence="1">
    <location>
        <begin position="1"/>
        <end position="44"/>
    </location>
</feature>
<reference evidence="2" key="1">
    <citation type="submission" date="2012-09" db="EMBL/GenBank/DDBJ databases">
        <authorList>
            <person name="Martin A.A."/>
        </authorList>
    </citation>
    <scope>NUCLEOTIDE SEQUENCE</scope>
</reference>
<evidence type="ECO:0000313" key="3">
    <source>
        <dbReference type="WBParaSite" id="ACAC_0000520101-mRNA-1"/>
    </source>
</evidence>